<dbReference type="GO" id="GO:0010629">
    <property type="term" value="P:negative regulation of gene expression"/>
    <property type="evidence" value="ECO:0007669"/>
    <property type="project" value="TreeGrafter"/>
</dbReference>
<dbReference type="GO" id="GO:0005737">
    <property type="term" value="C:cytoplasm"/>
    <property type="evidence" value="ECO:0007669"/>
    <property type="project" value="TreeGrafter"/>
</dbReference>
<reference evidence="7 8" key="1">
    <citation type="submission" date="2024-04" db="EMBL/GenBank/DDBJ databases">
        <authorList>
            <consortium name="Genoscope - CEA"/>
            <person name="William W."/>
        </authorList>
    </citation>
    <scope>NUCLEOTIDE SEQUENCE [LARGE SCALE GENOMIC DNA]</scope>
</reference>
<organism evidence="7 8">
    <name type="scientific">Lymnaea stagnalis</name>
    <name type="common">Great pond snail</name>
    <name type="synonym">Helix stagnalis</name>
    <dbReference type="NCBI Taxonomy" id="6523"/>
    <lineage>
        <taxon>Eukaryota</taxon>
        <taxon>Metazoa</taxon>
        <taxon>Spiralia</taxon>
        <taxon>Lophotrochozoa</taxon>
        <taxon>Mollusca</taxon>
        <taxon>Gastropoda</taxon>
        <taxon>Heterobranchia</taxon>
        <taxon>Euthyneura</taxon>
        <taxon>Panpulmonata</taxon>
        <taxon>Hygrophila</taxon>
        <taxon>Lymnaeoidea</taxon>
        <taxon>Lymnaeidae</taxon>
        <taxon>Lymnaea</taxon>
    </lineage>
</organism>
<evidence type="ECO:0000313" key="8">
    <source>
        <dbReference type="Proteomes" id="UP001497497"/>
    </source>
</evidence>
<keyword evidence="8" id="KW-1185">Reference proteome</keyword>
<keyword evidence="5" id="KW-0539">Nucleus</keyword>
<evidence type="ECO:0000256" key="2">
    <source>
        <dbReference type="ARBA" id="ARBA00022676"/>
    </source>
</evidence>
<keyword evidence="3" id="KW-0808">Transferase</keyword>
<proteinExistence type="predicted"/>
<evidence type="ECO:0000256" key="5">
    <source>
        <dbReference type="ARBA" id="ARBA00023242"/>
    </source>
</evidence>
<gene>
    <name evidence="7" type="ORF">GSLYS_00000865001</name>
</gene>
<evidence type="ECO:0000313" key="7">
    <source>
        <dbReference type="EMBL" id="CAL1526688.1"/>
    </source>
</evidence>
<evidence type="ECO:0000256" key="4">
    <source>
        <dbReference type="ARBA" id="ARBA00023027"/>
    </source>
</evidence>
<keyword evidence="2" id="KW-0328">Glycosyltransferase</keyword>
<dbReference type="PANTHER" id="PTHR14453:SF67">
    <property type="entry name" value="POLY [ADP-RIBOSE] POLYMERASE"/>
    <property type="match status" value="1"/>
</dbReference>
<dbReference type="Proteomes" id="UP001497497">
    <property type="component" value="Unassembled WGS sequence"/>
</dbReference>
<dbReference type="SUPFAM" id="SSF56399">
    <property type="entry name" value="ADP-ribosylation"/>
    <property type="match status" value="1"/>
</dbReference>
<comment type="caution">
    <text evidence="7">The sequence shown here is derived from an EMBL/GenBank/DDBJ whole genome shotgun (WGS) entry which is preliminary data.</text>
</comment>
<evidence type="ECO:0000256" key="6">
    <source>
        <dbReference type="SAM" id="MobiDB-lite"/>
    </source>
</evidence>
<dbReference type="GO" id="GO:0005634">
    <property type="term" value="C:nucleus"/>
    <property type="evidence" value="ECO:0007669"/>
    <property type="project" value="UniProtKB-SubCell"/>
</dbReference>
<dbReference type="EMBL" id="CAXITT010000008">
    <property type="protein sequence ID" value="CAL1526688.1"/>
    <property type="molecule type" value="Genomic_DNA"/>
</dbReference>
<name>A0AAV2GZA6_LYMST</name>
<evidence type="ECO:0000256" key="3">
    <source>
        <dbReference type="ARBA" id="ARBA00022679"/>
    </source>
</evidence>
<dbReference type="GO" id="GO:0003714">
    <property type="term" value="F:transcription corepressor activity"/>
    <property type="evidence" value="ECO:0007669"/>
    <property type="project" value="TreeGrafter"/>
</dbReference>
<dbReference type="InterPro" id="IPR052056">
    <property type="entry name" value="Mono-ARTD/PARP"/>
</dbReference>
<sequence length="1375" mass="157592">MNLTKSKLVTRPNKSIIKLSENILHATLSEATKDLDYRRPSEFNEKTTVYFKHQCIPILLRCLHFDKALDGYACCLNIHEDGDNKELEFEITGPKMKVKKVARLLGKEETMVRAFKTRNNFLALKKILPGLKNRTNATKNVGVLSEIGNDISLNVIDSYSNKVTFQDFISSLVLEEQFSPLSVEEYQEHSKWIEQFNNDYKIGHIFVSNTNVTLMYLSHKKQKINVIIELMKSKLKSSSVNETEVNQNNCKAEYCYSYDHQSLTQPSDNGNPRKQENMSDLKSHSEDEKIINEVYCFKNSFVLWLLHTLNLRSTVAVICPILTLELDVLGLKVFISGQSKQVHAVKQWLKGEDDRISYNKEDEAFLQDSNILQQIKSEIQKKGIHLVLSGMQNLKCSIKYQDGKIRSLAEFASHFVVRHECLARLSVRLERMPQWKELLDCLHSKHPFHKIFVEDRKIFILKLDGSDAMETNEIEHDINKFILHNYMKTKSLKSNASLATKEDTSSEEEQHHSEFLQNSGTCQQKVGNIEVRRETTVNEFILFLKLNEQDIQFLNMFLQQDLNELKELFRNAGITIESDGIKLQSSSQHCVLEMSSWIKSIFGTVLNVTAELQYPGLVSFFKSEDGLKLICEMSTKYECFIEPPMDENNQTNTVLEVTNAGLEVLMPEDERINYKVTLLGTAKCPGFKVHLLQGNVRDIKSDVKVEFCISSEAQECVLKTNTSTCDITIVLPRQKALCESAQQERFNKLWESLSSVICLVLDQVKYLKSTTVTFDTSALHGMEFAFSLDVIARLVTEQLLGAFTDSSDSSGDVDIYFCEPKCEAVFKALSYYMKRMGIDFETPDQVRWDQICEREHKGRASSPCTDSIILVSKVSSHTIKYWGKSRSKIKMAHCDVERELNRLMRDNILTCGLNKKETSNFEKLSHQMRAVSVLMYYKKHFTAQNQGQQPKTIITGSELTIQGLSQVLVRDFRDMIISEISKEYKLERSWSRLPGDIKWSSHDEDKFNTYDIDPANILMAADTFQHGSTRTFKQNDGRYDEFNKNSQKKEFYAKGKTHYYGIDVSKNQRDHNAGTSAYKIINKCNSLIFSNDTTCPKSHSASSRGRVGSFKWLYEASEKTSSGKALITFKPFYGAINQMIEAAYSKDKKISADIKDGKVTRVDFSDMTVIVCGKKKGLIRVEELDTSQQGTKPAVWTVAEDEVWKDINLVEDSEQFQKIESELKEKIPVKIKKLNIKRIENINLFQRFKTKNSQLDGGCTFMWHKVSEDNVLLVCQFGFHPRFSTMRDENMGDGVLFKASPWDCLEEKEIMDKKTVFLFRSRLALGRTGPGRKRFRCVAQDTIGQPQDSVQVDDQVMIFSDAQAYPSHLITFTVD</sequence>
<comment type="subcellular location">
    <subcellularLocation>
        <location evidence="1">Nucleus</location>
    </subcellularLocation>
</comment>
<dbReference type="Gene3D" id="3.90.228.10">
    <property type="match status" value="1"/>
</dbReference>
<protein>
    <submittedName>
        <fullName evidence="7">Uncharacterized protein</fullName>
    </submittedName>
</protein>
<evidence type="ECO:0000256" key="1">
    <source>
        <dbReference type="ARBA" id="ARBA00004123"/>
    </source>
</evidence>
<keyword evidence="4" id="KW-0520">NAD</keyword>
<feature type="region of interest" description="Disordered" evidence="6">
    <location>
        <begin position="263"/>
        <end position="284"/>
    </location>
</feature>
<accession>A0AAV2GZA6</accession>
<feature type="compositionally biased region" description="Basic and acidic residues" evidence="6">
    <location>
        <begin position="271"/>
        <end position="284"/>
    </location>
</feature>
<dbReference type="PANTHER" id="PTHR14453">
    <property type="entry name" value="PARP/ZINC FINGER CCCH TYPE DOMAIN CONTAINING PROTEIN"/>
    <property type="match status" value="1"/>
</dbReference>
<dbReference type="GO" id="GO:0016757">
    <property type="term" value="F:glycosyltransferase activity"/>
    <property type="evidence" value="ECO:0007669"/>
    <property type="project" value="UniProtKB-KW"/>
</dbReference>